<keyword evidence="2" id="KW-1185">Reference proteome</keyword>
<gene>
    <name evidence="1" type="ORF">DW016_01990</name>
</gene>
<dbReference type="EMBL" id="QVLX01000001">
    <property type="protein sequence ID" value="RGE90050.1"/>
    <property type="molecule type" value="Genomic_DNA"/>
</dbReference>
<dbReference type="AlphaFoldDB" id="A0A3E3K621"/>
<dbReference type="RefSeq" id="WP_117493205.1">
    <property type="nucleotide sequence ID" value="NZ_CALBAT010000016.1"/>
</dbReference>
<sequence length="224" mass="26002">MLRNINLNEISDGNLYTANDLVRADCGGCHGCSDCCQGMGDSIILDPYDFYQLCQGLSLAPEALLDQAVGLSVVDGIILPHLNMTKGKDACSFLSEDGRCRIHGFRPGFCRLFPLGRIYENGSFSYFIQTKECKKRNRSKIRIRKWLQIPDLPRYEDFICRWHYLLADLQSHNDRMEDTAYQKQVSMYVLQNFFLTPYQKEDFYSSFEERYVACRKIFHLSRPL</sequence>
<dbReference type="Proteomes" id="UP000261080">
    <property type="component" value="Unassembled WGS sequence"/>
</dbReference>
<dbReference type="PANTHER" id="PTHR35866:SF1">
    <property type="entry name" value="YKGJ FAMILY CYSTEINE CLUSTER PROTEIN"/>
    <property type="match status" value="1"/>
</dbReference>
<dbReference type="OrthoDB" id="9810361at2"/>
<dbReference type="InterPro" id="IPR005358">
    <property type="entry name" value="Puta_zinc/iron-chelating_dom"/>
</dbReference>
<name>A0A3E3K621_9FIRM</name>
<dbReference type="Pfam" id="PF03692">
    <property type="entry name" value="CxxCxxCC"/>
    <property type="match status" value="1"/>
</dbReference>
<protein>
    <submittedName>
        <fullName evidence="1">YkgJ family cysteine cluster protein</fullName>
    </submittedName>
</protein>
<reference evidence="1 2" key="1">
    <citation type="submission" date="2018-08" db="EMBL/GenBank/DDBJ databases">
        <title>A genome reference for cultivated species of the human gut microbiota.</title>
        <authorList>
            <person name="Zou Y."/>
            <person name="Xue W."/>
            <person name="Luo G."/>
        </authorList>
    </citation>
    <scope>NUCLEOTIDE SEQUENCE [LARGE SCALE GENOMIC DNA]</scope>
    <source>
        <strain evidence="1 2">AF37-2AT</strain>
    </source>
</reference>
<organism evidence="1 2">
    <name type="scientific">Sellimonas intestinalis</name>
    <dbReference type="NCBI Taxonomy" id="1653434"/>
    <lineage>
        <taxon>Bacteria</taxon>
        <taxon>Bacillati</taxon>
        <taxon>Bacillota</taxon>
        <taxon>Clostridia</taxon>
        <taxon>Lachnospirales</taxon>
        <taxon>Lachnospiraceae</taxon>
        <taxon>Sellimonas</taxon>
    </lineage>
</organism>
<comment type="caution">
    <text evidence="1">The sequence shown here is derived from an EMBL/GenBank/DDBJ whole genome shotgun (WGS) entry which is preliminary data.</text>
</comment>
<dbReference type="PANTHER" id="PTHR35866">
    <property type="entry name" value="PUTATIVE-RELATED"/>
    <property type="match status" value="1"/>
</dbReference>
<evidence type="ECO:0000313" key="2">
    <source>
        <dbReference type="Proteomes" id="UP000261080"/>
    </source>
</evidence>
<evidence type="ECO:0000313" key="1">
    <source>
        <dbReference type="EMBL" id="RGE90050.1"/>
    </source>
</evidence>
<accession>A0A3E3K621</accession>
<proteinExistence type="predicted"/>